<name>A0ACB7ZA96_9ERIC</name>
<reference evidence="1 2" key="1">
    <citation type="journal article" date="2021" name="Hortic Res">
        <title>High-quality reference genome and annotation aids understanding of berry development for evergreen blueberry (Vaccinium darrowii).</title>
        <authorList>
            <person name="Yu J."/>
            <person name="Hulse-Kemp A.M."/>
            <person name="Babiker E."/>
            <person name="Staton M."/>
        </authorList>
    </citation>
    <scope>NUCLEOTIDE SEQUENCE [LARGE SCALE GENOMIC DNA]</scope>
    <source>
        <strain evidence="2">cv. NJ 8807/NJ 8810</strain>
        <tissue evidence="1">Young leaf</tissue>
    </source>
</reference>
<evidence type="ECO:0000313" key="2">
    <source>
        <dbReference type="Proteomes" id="UP000828048"/>
    </source>
</evidence>
<comment type="caution">
    <text evidence="1">The sequence shown here is derived from an EMBL/GenBank/DDBJ whole genome shotgun (WGS) entry which is preliminary data.</text>
</comment>
<proteinExistence type="predicted"/>
<gene>
    <name evidence="1" type="ORF">Vadar_007974</name>
</gene>
<dbReference type="Proteomes" id="UP000828048">
    <property type="component" value="Chromosome 12"/>
</dbReference>
<accession>A0ACB7ZA96</accession>
<sequence length="232" mass="26675">MHGHQLSDGKRVGQSNNLYRGFIQSHRDIPVVYHCHSEGNEDLQKWHDIGLELSSPYVLRVHGKAKLSEAGEEVLVTETVEESLKSWVTGNPLLDLTSPHVTLDPSFRNYLSDIWKGMHFLRFDRNRAHGEIHENNIFISNGNAKLANILDPESWTEHFLNGYLTESSLLWSEGRSDWQALSSIPELMTQISKTVPSHDDDEFERWQKEVRETESEAEAELMKHNPLANFFV</sequence>
<organism evidence="1 2">
    <name type="scientific">Vaccinium darrowii</name>
    <dbReference type="NCBI Taxonomy" id="229202"/>
    <lineage>
        <taxon>Eukaryota</taxon>
        <taxon>Viridiplantae</taxon>
        <taxon>Streptophyta</taxon>
        <taxon>Embryophyta</taxon>
        <taxon>Tracheophyta</taxon>
        <taxon>Spermatophyta</taxon>
        <taxon>Magnoliopsida</taxon>
        <taxon>eudicotyledons</taxon>
        <taxon>Gunneridae</taxon>
        <taxon>Pentapetalae</taxon>
        <taxon>asterids</taxon>
        <taxon>Ericales</taxon>
        <taxon>Ericaceae</taxon>
        <taxon>Vaccinioideae</taxon>
        <taxon>Vaccinieae</taxon>
        <taxon>Vaccinium</taxon>
    </lineage>
</organism>
<evidence type="ECO:0000313" key="1">
    <source>
        <dbReference type="EMBL" id="KAH7862675.1"/>
    </source>
</evidence>
<protein>
    <submittedName>
        <fullName evidence="1">Uncharacterized protein</fullName>
    </submittedName>
</protein>
<keyword evidence="2" id="KW-1185">Reference proteome</keyword>
<dbReference type="EMBL" id="CM037162">
    <property type="protein sequence ID" value="KAH7862675.1"/>
    <property type="molecule type" value="Genomic_DNA"/>
</dbReference>